<dbReference type="Gene3D" id="3.30.390.30">
    <property type="match status" value="1"/>
</dbReference>
<accession>A0A9C7Q0W5</accession>
<evidence type="ECO:0000256" key="4">
    <source>
        <dbReference type="ARBA" id="ARBA00022827"/>
    </source>
</evidence>
<evidence type="ECO:0000256" key="1">
    <source>
        <dbReference type="ARBA" id="ARBA00001974"/>
    </source>
</evidence>
<reference evidence="10" key="2">
    <citation type="submission" date="2022-01" db="EMBL/GenBank/DDBJ databases">
        <authorList>
            <person name="Hirooka S."/>
            <person name="Miyagishima S.Y."/>
        </authorList>
    </citation>
    <scope>NUCLEOTIDE SEQUENCE</scope>
    <source>
        <strain evidence="10">NBRC 102759</strain>
    </source>
</reference>
<comment type="caution">
    <text evidence="10">The sequence shown here is derived from an EMBL/GenBank/DDBJ whole genome shotgun (WGS) entry which is preliminary data.</text>
</comment>
<dbReference type="Pfam" id="PF21791">
    <property type="entry name" value="MDHAR3-like_C"/>
    <property type="match status" value="1"/>
</dbReference>
<evidence type="ECO:0000256" key="5">
    <source>
        <dbReference type="ARBA" id="ARBA00023002"/>
    </source>
</evidence>
<sequence>MADIGLLPAFLQSWCTRNSIVFQSRNTAHYHLQSNSLCCSYATKISRVNYGFGFWRTQSLVTPSLTKPGTRSFAKNRNRKVLVFQCSQLESKNYHIIVLGGGVAAGYAAFSYVSMGGESNQLAILSDEPVPPYERPSLSKGFMDPDIRMEPSEFYTCAAVAQFPQDEKWYEEHGVDLYLNTRAQQVDISSKKIICENGYIFYYEKLIIATGSRARRYSPSQVPFSNLDGILYLRSIEDANVVRNWIDELKGQGKAVVIGGGFLAMEIASALVVNNIHVTMAYPGDYLLNKLFPAQVAKQYEQVFRDKGVEMLNNCFVENFYERNDGFASAVRFQDGRKVFGDFFIVCIGAVPNIELFQGQLQLQNGGIEVNHRLQCVGHSDIYAVGDIASFPLKAYSNRPVRIEHVDHSRKSAASAILDIFHGNPYGNTKHRDDPRLSVFRAAIDTTYNYIPFYYSRMFELCWNFYGDNSGTTFVWGNVPSKMVTLWIDWSNKIVGILLEGCSPFEHRVAHQIAVHRPKVDTSELQRIAQVSQVFEHLLNLLPEKMEKIRTIQEENVNK</sequence>
<evidence type="ECO:0000313" key="11">
    <source>
        <dbReference type="Proteomes" id="UP001061958"/>
    </source>
</evidence>
<proteinExistence type="inferred from homology"/>
<evidence type="ECO:0000256" key="7">
    <source>
        <dbReference type="ARBA" id="ARBA00038920"/>
    </source>
</evidence>
<evidence type="ECO:0000256" key="6">
    <source>
        <dbReference type="ARBA" id="ARBA00023027"/>
    </source>
</evidence>
<dbReference type="EC" id="1.6.5.4" evidence="7"/>
<dbReference type="SUPFAM" id="SSF51905">
    <property type="entry name" value="FAD/NAD(P)-binding domain"/>
    <property type="match status" value="2"/>
</dbReference>
<evidence type="ECO:0000256" key="3">
    <source>
        <dbReference type="ARBA" id="ARBA00022630"/>
    </source>
</evidence>
<keyword evidence="5" id="KW-0560">Oxidoreductase</keyword>
<dbReference type="Gene3D" id="3.50.50.60">
    <property type="entry name" value="FAD/NAD(P)-binding domain"/>
    <property type="match status" value="2"/>
</dbReference>
<dbReference type="PRINTS" id="PR00411">
    <property type="entry name" value="PNDRDTASEI"/>
</dbReference>
<comment type="similarity">
    <text evidence="2">Belongs to the FAD-dependent oxidoreductase family.</text>
</comment>
<dbReference type="GO" id="GO:0005737">
    <property type="term" value="C:cytoplasm"/>
    <property type="evidence" value="ECO:0007669"/>
    <property type="project" value="TreeGrafter"/>
</dbReference>
<comment type="cofactor">
    <cofactor evidence="1">
        <name>FAD</name>
        <dbReference type="ChEBI" id="CHEBI:57692"/>
    </cofactor>
</comment>
<evidence type="ECO:0000313" key="10">
    <source>
        <dbReference type="EMBL" id="GJQ13759.1"/>
    </source>
</evidence>
<dbReference type="AlphaFoldDB" id="A0A9C7Q0W5"/>
<dbReference type="EMBL" id="BQMJ01000047">
    <property type="protein sequence ID" value="GJQ13759.1"/>
    <property type="molecule type" value="Genomic_DNA"/>
</dbReference>
<protein>
    <recommendedName>
        <fullName evidence="7">monodehydroascorbate reductase (NADH)</fullName>
        <ecNumber evidence="7">1.6.5.4</ecNumber>
    </recommendedName>
</protein>
<keyword evidence="6" id="KW-0520">NAD</keyword>
<evidence type="ECO:0000259" key="8">
    <source>
        <dbReference type="Pfam" id="PF07992"/>
    </source>
</evidence>
<name>A0A9C7Q0W5_9RHOD</name>
<gene>
    <name evidence="10" type="ORF">GpartN1_g5550.t1</name>
</gene>
<dbReference type="InterPro" id="IPR048618">
    <property type="entry name" value="MDHAR3-like_C"/>
</dbReference>
<evidence type="ECO:0000256" key="2">
    <source>
        <dbReference type="ARBA" id="ARBA00006442"/>
    </source>
</evidence>
<dbReference type="InterPro" id="IPR023753">
    <property type="entry name" value="FAD/NAD-binding_dom"/>
</dbReference>
<dbReference type="InterPro" id="IPR050446">
    <property type="entry name" value="FAD-oxidoreductase/Apoptosis"/>
</dbReference>
<organism evidence="10 11">
    <name type="scientific">Galdieria partita</name>
    <dbReference type="NCBI Taxonomy" id="83374"/>
    <lineage>
        <taxon>Eukaryota</taxon>
        <taxon>Rhodophyta</taxon>
        <taxon>Bangiophyceae</taxon>
        <taxon>Galdieriales</taxon>
        <taxon>Galdieriaceae</taxon>
        <taxon>Galdieria</taxon>
    </lineage>
</organism>
<dbReference type="Pfam" id="PF07992">
    <property type="entry name" value="Pyr_redox_2"/>
    <property type="match status" value="1"/>
</dbReference>
<dbReference type="PRINTS" id="PR00368">
    <property type="entry name" value="FADPNR"/>
</dbReference>
<dbReference type="InterPro" id="IPR036188">
    <property type="entry name" value="FAD/NAD-bd_sf"/>
</dbReference>
<keyword evidence="3" id="KW-0285">Flavoprotein</keyword>
<feature type="domain" description="Monodehydroascorbate reductase 3-like C-terminal" evidence="9">
    <location>
        <begin position="451"/>
        <end position="523"/>
    </location>
</feature>
<keyword evidence="4" id="KW-0274">FAD</keyword>
<dbReference type="PANTHER" id="PTHR43557">
    <property type="entry name" value="APOPTOSIS-INDUCING FACTOR 1"/>
    <property type="match status" value="1"/>
</dbReference>
<dbReference type="GO" id="GO:0016656">
    <property type="term" value="F:monodehydroascorbate reductase (NADH) activity"/>
    <property type="evidence" value="ECO:0007669"/>
    <property type="project" value="UniProtKB-EC"/>
</dbReference>
<reference evidence="10" key="1">
    <citation type="journal article" date="2022" name="Proc. Natl. Acad. Sci. U.S.A.">
        <title>Life cycle and functional genomics of the unicellular red alga Galdieria for elucidating algal and plant evolution and industrial use.</title>
        <authorList>
            <person name="Hirooka S."/>
            <person name="Itabashi T."/>
            <person name="Ichinose T.M."/>
            <person name="Onuma R."/>
            <person name="Fujiwara T."/>
            <person name="Yamashita S."/>
            <person name="Jong L.W."/>
            <person name="Tomita R."/>
            <person name="Iwane A.H."/>
            <person name="Miyagishima S.Y."/>
        </authorList>
    </citation>
    <scope>NUCLEOTIDE SEQUENCE</scope>
    <source>
        <strain evidence="10">NBRC 102759</strain>
    </source>
</reference>
<dbReference type="PANTHER" id="PTHR43557:SF2">
    <property type="entry name" value="RIESKE DOMAIN-CONTAINING PROTEIN-RELATED"/>
    <property type="match status" value="1"/>
</dbReference>
<dbReference type="Proteomes" id="UP001061958">
    <property type="component" value="Unassembled WGS sequence"/>
</dbReference>
<dbReference type="InterPro" id="IPR016156">
    <property type="entry name" value="FAD/NAD-linked_Rdtase_dimer_sf"/>
</dbReference>
<keyword evidence="11" id="KW-1185">Reference proteome</keyword>
<evidence type="ECO:0000259" key="9">
    <source>
        <dbReference type="Pfam" id="PF21791"/>
    </source>
</evidence>
<dbReference type="OrthoDB" id="432169at2759"/>
<feature type="domain" description="FAD/NAD(P)-binding" evidence="8">
    <location>
        <begin position="94"/>
        <end position="411"/>
    </location>
</feature>